<evidence type="ECO:0000313" key="2">
    <source>
        <dbReference type="Proteomes" id="UP000789706"/>
    </source>
</evidence>
<protein>
    <submittedName>
        <fullName evidence="1">6575_t:CDS:1</fullName>
    </submittedName>
</protein>
<organism evidence="1 2">
    <name type="scientific">Diversispora eburnea</name>
    <dbReference type="NCBI Taxonomy" id="1213867"/>
    <lineage>
        <taxon>Eukaryota</taxon>
        <taxon>Fungi</taxon>
        <taxon>Fungi incertae sedis</taxon>
        <taxon>Mucoromycota</taxon>
        <taxon>Glomeromycotina</taxon>
        <taxon>Glomeromycetes</taxon>
        <taxon>Diversisporales</taxon>
        <taxon>Diversisporaceae</taxon>
        <taxon>Diversispora</taxon>
    </lineage>
</organism>
<gene>
    <name evidence="1" type="ORF">DEBURN_LOCUS2385</name>
</gene>
<sequence>MSMKIKLQEENDIAKAPFSLIVSGFAPVVNIHKTMTLQLRPKNRLFFLNLSNGKQKLVDQRPHKSGGGLLTTIAETSFAGHVGMNINLENILQENDIIRELFNEELGAVIQISQQNLEKVK</sequence>
<name>A0A9N8YTU1_9GLOM</name>
<dbReference type="OrthoDB" id="6666987at2759"/>
<dbReference type="GO" id="GO:0004642">
    <property type="term" value="F:phosphoribosylformylglycinamidine synthase activity"/>
    <property type="evidence" value="ECO:0007669"/>
    <property type="project" value="TreeGrafter"/>
</dbReference>
<comment type="caution">
    <text evidence="1">The sequence shown here is derived from an EMBL/GenBank/DDBJ whole genome shotgun (WGS) entry which is preliminary data.</text>
</comment>
<dbReference type="AlphaFoldDB" id="A0A9N8YTU1"/>
<accession>A0A9N8YTU1</accession>
<dbReference type="GO" id="GO:0006164">
    <property type="term" value="P:purine nucleotide biosynthetic process"/>
    <property type="evidence" value="ECO:0007669"/>
    <property type="project" value="TreeGrafter"/>
</dbReference>
<dbReference type="PANTHER" id="PTHR10099">
    <property type="entry name" value="PHOSPHORIBOSYLFORMYLGLYCINAMIDINE SYNTHASE"/>
    <property type="match status" value="1"/>
</dbReference>
<reference evidence="1" key="1">
    <citation type="submission" date="2021-06" db="EMBL/GenBank/DDBJ databases">
        <authorList>
            <person name="Kallberg Y."/>
            <person name="Tangrot J."/>
            <person name="Rosling A."/>
        </authorList>
    </citation>
    <scope>NUCLEOTIDE SEQUENCE</scope>
    <source>
        <strain evidence="1">AZ414A</strain>
    </source>
</reference>
<evidence type="ECO:0000313" key="1">
    <source>
        <dbReference type="EMBL" id="CAG8455424.1"/>
    </source>
</evidence>
<dbReference type="InterPro" id="IPR036676">
    <property type="entry name" value="PurM-like_C_sf"/>
</dbReference>
<dbReference type="Proteomes" id="UP000789706">
    <property type="component" value="Unassembled WGS sequence"/>
</dbReference>
<dbReference type="SUPFAM" id="SSF56042">
    <property type="entry name" value="PurM C-terminal domain-like"/>
    <property type="match status" value="1"/>
</dbReference>
<dbReference type="Gene3D" id="3.90.650.10">
    <property type="entry name" value="PurM-like C-terminal domain"/>
    <property type="match status" value="1"/>
</dbReference>
<dbReference type="GO" id="GO:0005737">
    <property type="term" value="C:cytoplasm"/>
    <property type="evidence" value="ECO:0007669"/>
    <property type="project" value="TreeGrafter"/>
</dbReference>
<proteinExistence type="predicted"/>
<dbReference type="EMBL" id="CAJVPK010000130">
    <property type="protein sequence ID" value="CAG8455424.1"/>
    <property type="molecule type" value="Genomic_DNA"/>
</dbReference>
<keyword evidence="2" id="KW-1185">Reference proteome</keyword>
<dbReference type="PANTHER" id="PTHR10099:SF1">
    <property type="entry name" value="PHOSPHORIBOSYLFORMYLGLYCINAMIDINE SYNTHASE"/>
    <property type="match status" value="1"/>
</dbReference>